<organism evidence="3 4">
    <name type="scientific">Actinokineospora auranticolor</name>
    <dbReference type="NCBI Taxonomy" id="155976"/>
    <lineage>
        <taxon>Bacteria</taxon>
        <taxon>Bacillati</taxon>
        <taxon>Actinomycetota</taxon>
        <taxon>Actinomycetes</taxon>
        <taxon>Pseudonocardiales</taxon>
        <taxon>Pseudonocardiaceae</taxon>
        <taxon>Actinokineospora</taxon>
    </lineage>
</organism>
<evidence type="ECO:0000256" key="1">
    <source>
        <dbReference type="ARBA" id="ARBA00022723"/>
    </source>
</evidence>
<proteinExistence type="predicted"/>
<dbReference type="InterPro" id="IPR033749">
    <property type="entry name" value="Polyprenyl_synt_CS"/>
</dbReference>
<evidence type="ECO:0000313" key="3">
    <source>
        <dbReference type="EMBL" id="PPK63316.1"/>
    </source>
</evidence>
<dbReference type="InterPro" id="IPR000092">
    <property type="entry name" value="Polyprenyl_synt"/>
</dbReference>
<dbReference type="GO" id="GO:0004659">
    <property type="term" value="F:prenyltransferase activity"/>
    <property type="evidence" value="ECO:0007669"/>
    <property type="project" value="InterPro"/>
</dbReference>
<dbReference type="EMBL" id="PTIX01000029">
    <property type="protein sequence ID" value="PPK63316.1"/>
    <property type="molecule type" value="Genomic_DNA"/>
</dbReference>
<accession>A0A2S6GE08</accession>
<dbReference type="GO" id="GO:0008299">
    <property type="term" value="P:isoprenoid biosynthetic process"/>
    <property type="evidence" value="ECO:0007669"/>
    <property type="project" value="InterPro"/>
</dbReference>
<name>A0A2S6GE08_9PSEU</name>
<dbReference type="Proteomes" id="UP000239203">
    <property type="component" value="Unassembled WGS sequence"/>
</dbReference>
<dbReference type="GO" id="GO:0046872">
    <property type="term" value="F:metal ion binding"/>
    <property type="evidence" value="ECO:0007669"/>
    <property type="project" value="UniProtKB-KW"/>
</dbReference>
<sequence>MGGALEVIQTVRMLYDDVMDGGLTRRGRPTARARLAAHHKRAGWYGEPTRYSDVCSIALWGAVPRLVDRVVDGLPDTAELRIARYKNGAYYIATPLRMGLAPLDVLP</sequence>
<dbReference type="SUPFAM" id="SSF48576">
    <property type="entry name" value="Terpenoid synthases"/>
    <property type="match status" value="1"/>
</dbReference>
<evidence type="ECO:0000313" key="4">
    <source>
        <dbReference type="Proteomes" id="UP000239203"/>
    </source>
</evidence>
<dbReference type="InterPro" id="IPR008949">
    <property type="entry name" value="Isoprenoid_synthase_dom_sf"/>
</dbReference>
<keyword evidence="1" id="KW-0479">Metal-binding</keyword>
<evidence type="ECO:0000256" key="2">
    <source>
        <dbReference type="ARBA" id="ARBA00022842"/>
    </source>
</evidence>
<protein>
    <submittedName>
        <fullName evidence="3">Polyprenyl synthetase</fullName>
    </submittedName>
</protein>
<dbReference type="AlphaFoldDB" id="A0A2S6GE08"/>
<comment type="caution">
    <text evidence="3">The sequence shown here is derived from an EMBL/GenBank/DDBJ whole genome shotgun (WGS) entry which is preliminary data.</text>
</comment>
<keyword evidence="2" id="KW-0460">Magnesium</keyword>
<reference evidence="3 4" key="1">
    <citation type="submission" date="2018-02" db="EMBL/GenBank/DDBJ databases">
        <title>Genomic Encyclopedia of Archaeal and Bacterial Type Strains, Phase II (KMG-II): from individual species to whole genera.</title>
        <authorList>
            <person name="Goeker M."/>
        </authorList>
    </citation>
    <scope>NUCLEOTIDE SEQUENCE [LARGE SCALE GENOMIC DNA]</scope>
    <source>
        <strain evidence="3 4">YU 961-1</strain>
    </source>
</reference>
<dbReference type="Gene3D" id="1.10.600.10">
    <property type="entry name" value="Farnesyl Diphosphate Synthase"/>
    <property type="match status" value="1"/>
</dbReference>
<dbReference type="PROSITE" id="PS00723">
    <property type="entry name" value="POLYPRENYL_SYNTHASE_1"/>
    <property type="match status" value="1"/>
</dbReference>
<gene>
    <name evidence="3" type="ORF">CLV40_12929</name>
</gene>
<keyword evidence="4" id="KW-1185">Reference proteome</keyword>
<dbReference type="Pfam" id="PF00348">
    <property type="entry name" value="polyprenyl_synt"/>
    <property type="match status" value="1"/>
</dbReference>